<keyword evidence="2" id="KW-0676">Redox-active center</keyword>
<sequence>MAAMLVLFVRATSAFAPTGAALRSRACAVRMADDPTANPFVQAINAFTVAINESPVSKFKVGLAKLQAGSYDEGATRARVDELIASNAVTMFSFTTCPFCIKAQQLLDEMGATYKVVQLDQNAFTGGYAMRAVLAERTGRTSVPAIFIGGQFVGGCNDGGLGGVVTLDKKGELRPMLEAAGALKRR</sequence>
<keyword evidence="1" id="KW-1015">Disulfide bond</keyword>
<keyword evidence="5" id="KW-1185">Reference proteome</keyword>
<dbReference type="GO" id="GO:0015038">
    <property type="term" value="F:glutathione disulfide oxidoreductase activity"/>
    <property type="evidence" value="ECO:0007669"/>
    <property type="project" value="TreeGrafter"/>
</dbReference>
<gene>
    <name evidence="4" type="ORF">KFE25_005568</name>
</gene>
<evidence type="ECO:0000313" key="5">
    <source>
        <dbReference type="Proteomes" id="UP000751190"/>
    </source>
</evidence>
<dbReference type="OrthoDB" id="537420at2759"/>
<dbReference type="InterPro" id="IPR014025">
    <property type="entry name" value="Glutaredoxin_subgr"/>
</dbReference>
<dbReference type="PANTHER" id="PTHR45694:SF18">
    <property type="entry name" value="GLUTAREDOXIN-1-RELATED"/>
    <property type="match status" value="1"/>
</dbReference>
<feature type="domain" description="Glutaredoxin" evidence="3">
    <location>
        <begin position="89"/>
        <end position="153"/>
    </location>
</feature>
<dbReference type="InterPro" id="IPR011767">
    <property type="entry name" value="GLR_AS"/>
</dbReference>
<dbReference type="PROSITE" id="PS00195">
    <property type="entry name" value="GLUTAREDOXIN_1"/>
    <property type="match status" value="1"/>
</dbReference>
<comment type="caution">
    <text evidence="4">The sequence shown here is derived from an EMBL/GenBank/DDBJ whole genome shotgun (WGS) entry which is preliminary data.</text>
</comment>
<dbReference type="CDD" id="cd03419">
    <property type="entry name" value="GRX_GRXh_1_2_like"/>
    <property type="match status" value="1"/>
</dbReference>
<dbReference type="InterPro" id="IPR002109">
    <property type="entry name" value="Glutaredoxin"/>
</dbReference>
<name>A0A8J6CFT7_DIALT</name>
<dbReference type="SUPFAM" id="SSF52833">
    <property type="entry name" value="Thioredoxin-like"/>
    <property type="match status" value="1"/>
</dbReference>
<evidence type="ECO:0000256" key="1">
    <source>
        <dbReference type="ARBA" id="ARBA00023157"/>
    </source>
</evidence>
<dbReference type="InterPro" id="IPR036249">
    <property type="entry name" value="Thioredoxin-like_sf"/>
</dbReference>
<dbReference type="OMA" id="CNDGPMG"/>
<dbReference type="Pfam" id="PF00462">
    <property type="entry name" value="Glutaredoxin"/>
    <property type="match status" value="1"/>
</dbReference>
<dbReference type="EMBL" id="JAGTXO010000009">
    <property type="protein sequence ID" value="KAG8465998.1"/>
    <property type="molecule type" value="Genomic_DNA"/>
</dbReference>
<dbReference type="PRINTS" id="PR00160">
    <property type="entry name" value="GLUTAREDOXIN"/>
</dbReference>
<reference evidence="4" key="1">
    <citation type="submission" date="2021-05" db="EMBL/GenBank/DDBJ databases">
        <title>The genome of the haptophyte Pavlova lutheri (Diacronema luteri, Pavlovales) - a model for lipid biosynthesis in eukaryotic algae.</title>
        <authorList>
            <person name="Hulatt C.J."/>
            <person name="Posewitz M.C."/>
        </authorList>
    </citation>
    <scope>NUCLEOTIDE SEQUENCE</scope>
    <source>
        <strain evidence="4">NIVA-4/92</strain>
    </source>
</reference>
<evidence type="ECO:0000259" key="3">
    <source>
        <dbReference type="Pfam" id="PF00462"/>
    </source>
</evidence>
<dbReference type="GO" id="GO:0005737">
    <property type="term" value="C:cytoplasm"/>
    <property type="evidence" value="ECO:0007669"/>
    <property type="project" value="TreeGrafter"/>
</dbReference>
<dbReference type="AlphaFoldDB" id="A0A8J6CFT7"/>
<protein>
    <recommendedName>
        <fullName evidence="3">Glutaredoxin domain-containing protein</fullName>
    </recommendedName>
</protein>
<dbReference type="PANTHER" id="PTHR45694">
    <property type="entry name" value="GLUTAREDOXIN 2"/>
    <property type="match status" value="1"/>
</dbReference>
<dbReference type="PROSITE" id="PS51354">
    <property type="entry name" value="GLUTAREDOXIN_2"/>
    <property type="match status" value="1"/>
</dbReference>
<accession>A0A8J6CFT7</accession>
<evidence type="ECO:0000256" key="2">
    <source>
        <dbReference type="ARBA" id="ARBA00023284"/>
    </source>
</evidence>
<dbReference type="Proteomes" id="UP000751190">
    <property type="component" value="Unassembled WGS sequence"/>
</dbReference>
<dbReference type="GO" id="GO:0034599">
    <property type="term" value="P:cellular response to oxidative stress"/>
    <property type="evidence" value="ECO:0007669"/>
    <property type="project" value="TreeGrafter"/>
</dbReference>
<dbReference type="Gene3D" id="3.40.30.10">
    <property type="entry name" value="Glutaredoxin"/>
    <property type="match status" value="1"/>
</dbReference>
<evidence type="ECO:0000313" key="4">
    <source>
        <dbReference type="EMBL" id="KAG8465998.1"/>
    </source>
</evidence>
<proteinExistence type="predicted"/>
<organism evidence="4 5">
    <name type="scientific">Diacronema lutheri</name>
    <name type="common">Unicellular marine alga</name>
    <name type="synonym">Monochrysis lutheri</name>
    <dbReference type="NCBI Taxonomy" id="2081491"/>
    <lineage>
        <taxon>Eukaryota</taxon>
        <taxon>Haptista</taxon>
        <taxon>Haptophyta</taxon>
        <taxon>Pavlovophyceae</taxon>
        <taxon>Pavlovales</taxon>
        <taxon>Pavlovaceae</taxon>
        <taxon>Diacronema</taxon>
    </lineage>
</organism>